<feature type="transmembrane region" description="Helical" evidence="2">
    <location>
        <begin position="204"/>
        <end position="225"/>
    </location>
</feature>
<dbReference type="Proteomes" id="UP000010816">
    <property type="component" value="Chromosome"/>
</dbReference>
<gene>
    <name evidence="4" type="ORF">Thimo_2257</name>
</gene>
<keyword evidence="2" id="KW-1133">Transmembrane helix</keyword>
<dbReference type="OrthoDB" id="5782056at2"/>
<sequence>MVSLVWAGVAVLAASAFKVWLLPRWRGADGERRVARTLDRTFGEVLHDIVIPDGRGGLTQIDHIALTSAGLLVVETKRYSGAIFGQRYDAEWTQRLRGRSYRFQNPLRQNYLHVSAIEALGLGVPVIGRVVFAGSAIFPRGLPEGVSRLAELPLDLRRLAIGPQVPAGYRQAWHDLTAVARTDRSTRRRHLALVRQKKPHGLRFGNVAVTVLISLAPVFIALWWLRSMPLALDRLLRDEPEPASPVLFDVLPQPALSALRIGAPDGPTTSAQRQPSAESEAAASPPAGRQAARSVAEITWAEPAVARDAACHEATVSVLYDDSIGNRTRRDRICRIAPSGEPQARD</sequence>
<evidence type="ECO:0000313" key="4">
    <source>
        <dbReference type="EMBL" id="AGA91003.1"/>
    </source>
</evidence>
<reference evidence="4 5" key="1">
    <citation type="submission" date="2011-09" db="EMBL/GenBank/DDBJ databases">
        <title>Complete sequence of chromosome of Thioflavicoccus mobilis 8321.</title>
        <authorList>
            <consortium name="US DOE Joint Genome Institute"/>
            <person name="Lucas S."/>
            <person name="Han J."/>
            <person name="Lapidus A."/>
            <person name="Cheng J.-F."/>
            <person name="Goodwin L."/>
            <person name="Pitluck S."/>
            <person name="Peters L."/>
            <person name="Ovchinnikova G."/>
            <person name="Lu M."/>
            <person name="Detter J.C."/>
            <person name="Han C."/>
            <person name="Tapia R."/>
            <person name="Land M."/>
            <person name="Hauser L."/>
            <person name="Kyrpides N."/>
            <person name="Ivanova N."/>
            <person name="Pagani I."/>
            <person name="Vogl K."/>
            <person name="Liu Z."/>
            <person name="Imhoff J."/>
            <person name="Thiel V."/>
            <person name="Frigaard N.-U."/>
            <person name="Bryant D."/>
            <person name="Woyke T."/>
        </authorList>
    </citation>
    <scope>NUCLEOTIDE SEQUENCE [LARGE SCALE GENOMIC DNA]</scope>
    <source>
        <strain evidence="4 5">8321</strain>
    </source>
</reference>
<evidence type="ECO:0000256" key="2">
    <source>
        <dbReference type="SAM" id="Phobius"/>
    </source>
</evidence>
<dbReference type="AlphaFoldDB" id="L0GW82"/>
<dbReference type="eggNOG" id="COG0551">
    <property type="taxonomic scope" value="Bacteria"/>
</dbReference>
<evidence type="ECO:0000313" key="5">
    <source>
        <dbReference type="Proteomes" id="UP000010816"/>
    </source>
</evidence>
<dbReference type="HOGENOM" id="CLU_801520_0_0_6"/>
<protein>
    <submittedName>
        <fullName evidence="4">Nuclease-like protein</fullName>
    </submittedName>
</protein>
<feature type="domain" description="NERD" evidence="3">
    <location>
        <begin position="26"/>
        <end position="140"/>
    </location>
</feature>
<dbReference type="Pfam" id="PF08378">
    <property type="entry name" value="NERD"/>
    <property type="match status" value="1"/>
</dbReference>
<name>L0GW82_9GAMM</name>
<keyword evidence="2" id="KW-0812">Transmembrane</keyword>
<feature type="region of interest" description="Disordered" evidence="1">
    <location>
        <begin position="259"/>
        <end position="289"/>
    </location>
</feature>
<proteinExistence type="predicted"/>
<evidence type="ECO:0000256" key="1">
    <source>
        <dbReference type="SAM" id="MobiDB-lite"/>
    </source>
</evidence>
<keyword evidence="2" id="KW-0472">Membrane</keyword>
<organism evidence="4 5">
    <name type="scientific">Thioflavicoccus mobilis 8321</name>
    <dbReference type="NCBI Taxonomy" id="765912"/>
    <lineage>
        <taxon>Bacteria</taxon>
        <taxon>Pseudomonadati</taxon>
        <taxon>Pseudomonadota</taxon>
        <taxon>Gammaproteobacteria</taxon>
        <taxon>Chromatiales</taxon>
        <taxon>Chromatiaceae</taxon>
        <taxon>Thioflavicoccus</taxon>
    </lineage>
</organism>
<accession>L0GW82</accession>
<keyword evidence="5" id="KW-1185">Reference proteome</keyword>
<dbReference type="EMBL" id="CP003051">
    <property type="protein sequence ID" value="AGA91003.1"/>
    <property type="molecule type" value="Genomic_DNA"/>
</dbReference>
<feature type="compositionally biased region" description="Low complexity" evidence="1">
    <location>
        <begin position="275"/>
        <end position="289"/>
    </location>
</feature>
<evidence type="ECO:0000259" key="3">
    <source>
        <dbReference type="PROSITE" id="PS50965"/>
    </source>
</evidence>
<dbReference type="KEGG" id="tmb:Thimo_2257"/>
<dbReference type="PATRIC" id="fig|765912.4.peg.2214"/>
<dbReference type="InterPro" id="IPR011528">
    <property type="entry name" value="NERD"/>
</dbReference>
<dbReference type="STRING" id="765912.Thimo_2257"/>
<dbReference type="PROSITE" id="PS50965">
    <property type="entry name" value="NERD"/>
    <property type="match status" value="1"/>
</dbReference>